<dbReference type="InterPro" id="IPR011047">
    <property type="entry name" value="Quinoprotein_ADH-like_sf"/>
</dbReference>
<name>A0ABS2GBF3_9FIRM</name>
<comment type="caution">
    <text evidence="1">The sequence shown here is derived from an EMBL/GenBank/DDBJ whole genome shotgun (WGS) entry which is preliminary data.</text>
</comment>
<accession>A0ABS2GBF3</accession>
<reference evidence="1 2" key="1">
    <citation type="journal article" date="2021" name="Sci. Rep.">
        <title>The distribution of antibiotic resistance genes in chicken gut microbiota commensals.</title>
        <authorList>
            <person name="Juricova H."/>
            <person name="Matiasovicova J."/>
            <person name="Kubasova T."/>
            <person name="Cejkova D."/>
            <person name="Rychlik I."/>
        </authorList>
    </citation>
    <scope>NUCLEOTIDE SEQUENCE [LARGE SCALE GENOMIC DNA]</scope>
    <source>
        <strain evidence="1 2">An431b</strain>
    </source>
</reference>
<proteinExistence type="predicted"/>
<evidence type="ECO:0000313" key="2">
    <source>
        <dbReference type="Proteomes" id="UP000729290"/>
    </source>
</evidence>
<organism evidence="1 2">
    <name type="scientific">Anaerotignum lactatifermentans</name>
    <dbReference type="NCBI Taxonomy" id="160404"/>
    <lineage>
        <taxon>Bacteria</taxon>
        <taxon>Bacillati</taxon>
        <taxon>Bacillota</taxon>
        <taxon>Clostridia</taxon>
        <taxon>Lachnospirales</taxon>
        <taxon>Anaerotignaceae</taxon>
        <taxon>Anaerotignum</taxon>
    </lineage>
</organism>
<dbReference type="Proteomes" id="UP000729290">
    <property type="component" value="Unassembled WGS sequence"/>
</dbReference>
<protein>
    <submittedName>
        <fullName evidence="1">Uncharacterized protein</fullName>
    </submittedName>
</protein>
<dbReference type="RefSeq" id="WP_205132702.1">
    <property type="nucleotide sequence ID" value="NZ_JACSNT010000002.1"/>
</dbReference>
<evidence type="ECO:0000313" key="1">
    <source>
        <dbReference type="EMBL" id="MBM6877868.1"/>
    </source>
</evidence>
<dbReference type="EMBL" id="JACSNV010000008">
    <property type="protein sequence ID" value="MBM6877868.1"/>
    <property type="molecule type" value="Genomic_DNA"/>
</dbReference>
<dbReference type="SUPFAM" id="SSF50998">
    <property type="entry name" value="Quinoprotein alcohol dehydrogenase-like"/>
    <property type="match status" value="1"/>
</dbReference>
<sequence>MAGFEIAREDTLVKVESAVGTGDDQLFYGTDGTVHGKENAVIRSMGFDKIAECASSYKISKIFPCEIRSGFFLDGNYAYILGFYLQKLNLTNGSIEACSKFSFSISDNSFVELVFDSNYVYVINYNYKNLIVYKLDINTLNLVSQSATKSSLPEAAGLKVLFDGNYIAVCIKNAIYVYDTASMENVYSYTDEGLGNCGGVPFFTEDKTKIYFIKNVISGSLNQFYLCRASFPYLSDVTQGAKLFQLSTTNEINFVQSYYNNNYAFFIYRETDKIDTSRVQIYFIDMRKSFTSVSAYSTYCYTAYGRSYEKILFANENQIILKTDSEQGDIIYLYNYFYNTSTNYISYEIRRLCLNESFDALFDGTLWIGNNNNNKGLRSGCIANLSWEE</sequence>
<gene>
    <name evidence="1" type="ORF">H9X83_06805</name>
</gene>
<keyword evidence="2" id="KW-1185">Reference proteome</keyword>